<keyword evidence="4" id="KW-1185">Reference proteome</keyword>
<feature type="region of interest" description="Disordered" evidence="1">
    <location>
        <begin position="17"/>
        <end position="45"/>
    </location>
</feature>
<protein>
    <recommendedName>
        <fullName evidence="2">F-box domain-containing protein</fullName>
    </recommendedName>
</protein>
<evidence type="ECO:0000256" key="1">
    <source>
        <dbReference type="SAM" id="MobiDB-lite"/>
    </source>
</evidence>
<dbReference type="SUPFAM" id="SSF81383">
    <property type="entry name" value="F-box domain"/>
    <property type="match status" value="1"/>
</dbReference>
<dbReference type="PROSITE" id="PS50181">
    <property type="entry name" value="FBOX"/>
    <property type="match status" value="1"/>
</dbReference>
<dbReference type="Proteomes" id="UP001373714">
    <property type="component" value="Unassembled WGS sequence"/>
</dbReference>
<evidence type="ECO:0000313" key="3">
    <source>
        <dbReference type="EMBL" id="KAK6342021.1"/>
    </source>
</evidence>
<proteinExistence type="predicted"/>
<feature type="domain" description="F-box" evidence="2">
    <location>
        <begin position="130"/>
        <end position="179"/>
    </location>
</feature>
<comment type="caution">
    <text evidence="3">The sequence shown here is derived from an EMBL/GenBank/DDBJ whole genome shotgun (WGS) entry which is preliminary data.</text>
</comment>
<evidence type="ECO:0000259" key="2">
    <source>
        <dbReference type="PROSITE" id="PS50181"/>
    </source>
</evidence>
<organism evidence="3 4">
    <name type="scientific">Orbilia blumenaviensis</name>
    <dbReference type="NCBI Taxonomy" id="1796055"/>
    <lineage>
        <taxon>Eukaryota</taxon>
        <taxon>Fungi</taxon>
        <taxon>Dikarya</taxon>
        <taxon>Ascomycota</taxon>
        <taxon>Pezizomycotina</taxon>
        <taxon>Orbiliomycetes</taxon>
        <taxon>Orbiliales</taxon>
        <taxon>Orbiliaceae</taxon>
        <taxon>Orbilia</taxon>
    </lineage>
</organism>
<sequence length="341" mass="39298">MVTARLMLLDRLAADMEGERHKNKPSHVQAKMQTRSASPSNEKDGKMYESTFRKLYKYFLDWKSTSSEVLSSSSPNNTHHTPAPSQTTLFPAKIRTLVSKPKSFEYLSPIKSEKMGVSNSKEPFACPILSGKTPTLPLELQIQIIRNLTWSEQVRLAAVCKTWRSIIIEWIVPQDFRSPTGNTVLGPHIVNPILEKLQCELGSSVLSAENMVTENGESLLDQPLCYPPTTHLVIRVSDLRTDGLEPAVDDCINIFSNRCCDRNVRIRDALTAMDKFYRQVNEDRVIGDYKSWRSWKFLLETNRWWRRGYVGLCGKWEWRDGRYLIFFVEKIEGAWERDFTN</sequence>
<feature type="compositionally biased region" description="Polar residues" evidence="1">
    <location>
        <begin position="31"/>
        <end position="40"/>
    </location>
</feature>
<name>A0AAV9UIR8_9PEZI</name>
<dbReference type="InterPro" id="IPR001810">
    <property type="entry name" value="F-box_dom"/>
</dbReference>
<evidence type="ECO:0000313" key="4">
    <source>
        <dbReference type="Proteomes" id="UP001373714"/>
    </source>
</evidence>
<dbReference type="Pfam" id="PF12937">
    <property type="entry name" value="F-box-like"/>
    <property type="match status" value="1"/>
</dbReference>
<dbReference type="EMBL" id="JAVHNS010000010">
    <property type="protein sequence ID" value="KAK6342021.1"/>
    <property type="molecule type" value="Genomic_DNA"/>
</dbReference>
<dbReference type="AlphaFoldDB" id="A0AAV9UIR8"/>
<gene>
    <name evidence="3" type="ORF">TWF730_001503</name>
</gene>
<dbReference type="InterPro" id="IPR036047">
    <property type="entry name" value="F-box-like_dom_sf"/>
</dbReference>
<dbReference type="CDD" id="cd09917">
    <property type="entry name" value="F-box_SF"/>
    <property type="match status" value="1"/>
</dbReference>
<accession>A0AAV9UIR8</accession>
<reference evidence="3 4" key="1">
    <citation type="submission" date="2019-10" db="EMBL/GenBank/DDBJ databases">
        <authorList>
            <person name="Palmer J.M."/>
        </authorList>
    </citation>
    <scope>NUCLEOTIDE SEQUENCE [LARGE SCALE GENOMIC DNA]</scope>
    <source>
        <strain evidence="3 4">TWF730</strain>
    </source>
</reference>